<evidence type="ECO:0000256" key="4">
    <source>
        <dbReference type="ARBA" id="ARBA00022741"/>
    </source>
</evidence>
<dbReference type="EMBL" id="NBCO01000007">
    <property type="protein sequence ID" value="ORC90990.1"/>
    <property type="molecule type" value="Genomic_DNA"/>
</dbReference>
<dbReference type="SMART" id="SM00220">
    <property type="entry name" value="S_TKc"/>
    <property type="match status" value="1"/>
</dbReference>
<dbReference type="InterPro" id="IPR045270">
    <property type="entry name" value="STKc_AGC"/>
</dbReference>
<dbReference type="SUPFAM" id="SSF50729">
    <property type="entry name" value="PH domain-like"/>
    <property type="match status" value="1"/>
</dbReference>
<evidence type="ECO:0000313" key="12">
    <source>
        <dbReference type="Proteomes" id="UP000192257"/>
    </source>
</evidence>
<dbReference type="Gene3D" id="2.30.29.30">
    <property type="entry name" value="Pleckstrin-homology domain (PH domain)/Phosphotyrosine-binding domain (PTB)"/>
    <property type="match status" value="1"/>
</dbReference>
<dbReference type="FunFam" id="3.30.200.20:FF:000042">
    <property type="entry name" value="Aurora kinase A"/>
    <property type="match status" value="1"/>
</dbReference>
<dbReference type="InterPro" id="IPR011009">
    <property type="entry name" value="Kinase-like_dom_sf"/>
</dbReference>
<feature type="binding site" evidence="7">
    <location>
        <position position="163"/>
    </location>
    <ligand>
        <name>ATP</name>
        <dbReference type="ChEBI" id="CHEBI:30616"/>
    </ligand>
</feature>
<accession>A0A1X0P3J5</accession>
<protein>
    <submittedName>
        <fullName evidence="11">Putative rac serine-threonine kinase, putative,protein kinase</fullName>
    </submittedName>
</protein>
<evidence type="ECO:0000259" key="8">
    <source>
        <dbReference type="PROSITE" id="PS50003"/>
    </source>
</evidence>
<comment type="similarity">
    <text evidence="1">Belongs to the protein kinase superfamily. AGC Ser/Thr protein kinase family. RAC subfamily.</text>
</comment>
<dbReference type="GO" id="GO:0004674">
    <property type="term" value="F:protein serine/threonine kinase activity"/>
    <property type="evidence" value="ECO:0007669"/>
    <property type="project" value="UniProtKB-KW"/>
</dbReference>
<dbReference type="FunFam" id="1.10.510.10:FF:000008">
    <property type="entry name" value="Non-specific serine/threonine protein kinase"/>
    <property type="match status" value="1"/>
</dbReference>
<keyword evidence="12" id="KW-1185">Reference proteome</keyword>
<keyword evidence="3" id="KW-0808">Transferase</keyword>
<reference evidence="11 12" key="1">
    <citation type="submission" date="2017-03" db="EMBL/GenBank/DDBJ databases">
        <title>An alternative strategy for trypanosome survival in the mammalian bloodstream revealed through genome and transcriptome analysis of the ubiquitous bovine parasite Trypanosoma (Megatrypanum) theileri.</title>
        <authorList>
            <person name="Kelly S."/>
            <person name="Ivens A."/>
            <person name="Mott A."/>
            <person name="O'Neill E."/>
            <person name="Emms D."/>
            <person name="Macleod O."/>
            <person name="Voorheis P."/>
            <person name="Matthews J."/>
            <person name="Matthews K."/>
            <person name="Carrington M."/>
        </authorList>
    </citation>
    <scope>NUCLEOTIDE SEQUENCE [LARGE SCALE GENOMIC DNA]</scope>
    <source>
        <strain evidence="11">Edinburgh</strain>
    </source>
</reference>
<feature type="domain" description="PH" evidence="8">
    <location>
        <begin position="2"/>
        <end position="100"/>
    </location>
</feature>
<dbReference type="RefSeq" id="XP_028885056.1">
    <property type="nucleotide sequence ID" value="XM_029023860.1"/>
</dbReference>
<dbReference type="GO" id="GO:0005524">
    <property type="term" value="F:ATP binding"/>
    <property type="evidence" value="ECO:0007669"/>
    <property type="project" value="UniProtKB-UniRule"/>
</dbReference>
<dbReference type="VEuPathDB" id="TriTrypDB:TM35_000074140"/>
<dbReference type="Pfam" id="PF00069">
    <property type="entry name" value="Pkinase"/>
    <property type="match status" value="1"/>
</dbReference>
<evidence type="ECO:0000256" key="6">
    <source>
        <dbReference type="ARBA" id="ARBA00022840"/>
    </source>
</evidence>
<feature type="domain" description="Protein kinase" evidence="9">
    <location>
        <begin position="134"/>
        <end position="395"/>
    </location>
</feature>
<dbReference type="InterPro" id="IPR011993">
    <property type="entry name" value="PH-like_dom_sf"/>
</dbReference>
<dbReference type="CDD" id="cd00821">
    <property type="entry name" value="PH"/>
    <property type="match status" value="1"/>
</dbReference>
<sequence length="458" mass="52250">MAADYSGYLQKAGGKFYKKNRTRYFELHGVMLYYWKSRPSKPNDAPIGSLDLTDVRCIEDAKEPRSWTIEGKNLPKTYTFTADSEQQKKTWVKKMMNVNTANTERLKTSGQSSDEDEAVAVYTGGKPKISIDDFELIATIGEGSFGRVYQAREKGTDNIFAIKEMRKEVVERENMVEHISAEKVILQNISHPFIVSLHYAFQTSSCLYLVLEFLSGGELFYHLGNVRVFDEYRAKFYCGEIGLAIGYLHSRNIIYRDLKPENAVLDKDGHVCLTDFGLAKMDVSDACNFTFCGTPEYLAPEFLRAMPHGKAVDWWSLGIMLYEMLEGIPPFYSENTSTVYEQILTAELKFGTGSDDEGDLPKISEEAQDLLRRLLDRDPETRLQDLEEFKRHPFFHDIDWDKLTRRKIEPPFRPSGNALCNFDTMFTSLEPQVSRHDDDDGEHANIAGFTFDGSAKAT</sequence>
<dbReference type="GeneID" id="39983640"/>
<dbReference type="InterPro" id="IPR017441">
    <property type="entry name" value="Protein_kinase_ATP_BS"/>
</dbReference>
<keyword evidence="5 11" id="KW-0418">Kinase</keyword>
<dbReference type="InterPro" id="IPR001849">
    <property type="entry name" value="PH_domain"/>
</dbReference>
<dbReference type="AlphaFoldDB" id="A0A1X0P3J5"/>
<keyword evidence="2" id="KW-0723">Serine/threonine-protein kinase</keyword>
<evidence type="ECO:0000313" key="11">
    <source>
        <dbReference type="EMBL" id="ORC90990.1"/>
    </source>
</evidence>
<evidence type="ECO:0000256" key="2">
    <source>
        <dbReference type="ARBA" id="ARBA00022527"/>
    </source>
</evidence>
<proteinExistence type="inferred from homology"/>
<dbReference type="PROSITE" id="PS50003">
    <property type="entry name" value="PH_DOMAIN"/>
    <property type="match status" value="1"/>
</dbReference>
<keyword evidence="4 7" id="KW-0547">Nucleotide-binding</keyword>
<evidence type="ECO:0000259" key="10">
    <source>
        <dbReference type="PROSITE" id="PS51285"/>
    </source>
</evidence>
<name>A0A1X0P3J5_9TRYP</name>
<gene>
    <name evidence="11" type="ORF">TM35_000074140</name>
</gene>
<dbReference type="OrthoDB" id="63267at2759"/>
<keyword evidence="6 7" id="KW-0067">ATP-binding</keyword>
<dbReference type="SMART" id="SM00233">
    <property type="entry name" value="PH"/>
    <property type="match status" value="1"/>
</dbReference>
<dbReference type="Pfam" id="PF00169">
    <property type="entry name" value="PH"/>
    <property type="match status" value="1"/>
</dbReference>
<dbReference type="SMART" id="SM00133">
    <property type="entry name" value="S_TK_X"/>
    <property type="match status" value="1"/>
</dbReference>
<dbReference type="PROSITE" id="PS00107">
    <property type="entry name" value="PROTEIN_KINASE_ATP"/>
    <property type="match status" value="1"/>
</dbReference>
<dbReference type="Proteomes" id="UP000192257">
    <property type="component" value="Unassembled WGS sequence"/>
</dbReference>
<dbReference type="InterPro" id="IPR000719">
    <property type="entry name" value="Prot_kinase_dom"/>
</dbReference>
<evidence type="ECO:0000256" key="1">
    <source>
        <dbReference type="ARBA" id="ARBA00006935"/>
    </source>
</evidence>
<evidence type="ECO:0000256" key="7">
    <source>
        <dbReference type="PROSITE-ProRule" id="PRU10141"/>
    </source>
</evidence>
<dbReference type="STRING" id="67003.A0A1X0P3J5"/>
<dbReference type="Gene3D" id="3.30.200.20">
    <property type="entry name" value="Phosphorylase Kinase, domain 1"/>
    <property type="match status" value="1"/>
</dbReference>
<feature type="domain" description="AGC-kinase C-terminal" evidence="10">
    <location>
        <begin position="396"/>
        <end position="458"/>
    </location>
</feature>
<evidence type="ECO:0000259" key="9">
    <source>
        <dbReference type="PROSITE" id="PS50011"/>
    </source>
</evidence>
<dbReference type="PROSITE" id="PS51285">
    <property type="entry name" value="AGC_KINASE_CTER"/>
    <property type="match status" value="1"/>
</dbReference>
<dbReference type="Gene3D" id="1.10.510.10">
    <property type="entry name" value="Transferase(Phosphotransferase) domain 1"/>
    <property type="match status" value="1"/>
</dbReference>
<dbReference type="CDD" id="cd05123">
    <property type="entry name" value="STKc_AGC"/>
    <property type="match status" value="1"/>
</dbReference>
<evidence type="ECO:0000256" key="3">
    <source>
        <dbReference type="ARBA" id="ARBA00022679"/>
    </source>
</evidence>
<dbReference type="PROSITE" id="PS50011">
    <property type="entry name" value="PROTEIN_KINASE_DOM"/>
    <property type="match status" value="1"/>
</dbReference>
<dbReference type="PANTHER" id="PTHR24351">
    <property type="entry name" value="RIBOSOMAL PROTEIN S6 KINASE"/>
    <property type="match status" value="1"/>
</dbReference>
<comment type="caution">
    <text evidence="11">The sequence shown here is derived from an EMBL/GenBank/DDBJ whole genome shotgun (WGS) entry which is preliminary data.</text>
</comment>
<dbReference type="SUPFAM" id="SSF56112">
    <property type="entry name" value="Protein kinase-like (PK-like)"/>
    <property type="match status" value="1"/>
</dbReference>
<organism evidence="11 12">
    <name type="scientific">Trypanosoma theileri</name>
    <dbReference type="NCBI Taxonomy" id="67003"/>
    <lineage>
        <taxon>Eukaryota</taxon>
        <taxon>Discoba</taxon>
        <taxon>Euglenozoa</taxon>
        <taxon>Kinetoplastea</taxon>
        <taxon>Metakinetoplastina</taxon>
        <taxon>Trypanosomatida</taxon>
        <taxon>Trypanosomatidae</taxon>
        <taxon>Trypanosoma</taxon>
    </lineage>
</organism>
<dbReference type="InterPro" id="IPR000961">
    <property type="entry name" value="AGC-kinase_C"/>
</dbReference>
<evidence type="ECO:0000256" key="5">
    <source>
        <dbReference type="ARBA" id="ARBA00022777"/>
    </source>
</evidence>